<feature type="coiled-coil region" evidence="1">
    <location>
        <begin position="17"/>
        <end position="51"/>
    </location>
</feature>
<evidence type="ECO:0000313" key="3">
    <source>
        <dbReference type="Proteomes" id="UP000492821"/>
    </source>
</evidence>
<organism evidence="3 4">
    <name type="scientific">Panagrellus redivivus</name>
    <name type="common">Microworm</name>
    <dbReference type="NCBI Taxonomy" id="6233"/>
    <lineage>
        <taxon>Eukaryota</taxon>
        <taxon>Metazoa</taxon>
        <taxon>Ecdysozoa</taxon>
        <taxon>Nematoda</taxon>
        <taxon>Chromadorea</taxon>
        <taxon>Rhabditida</taxon>
        <taxon>Tylenchina</taxon>
        <taxon>Panagrolaimomorpha</taxon>
        <taxon>Panagrolaimoidea</taxon>
        <taxon>Panagrolaimidae</taxon>
        <taxon>Panagrellus</taxon>
    </lineage>
</organism>
<dbReference type="WBParaSite" id="Pan_g19189.t1">
    <property type="protein sequence ID" value="Pan_g19189.t1"/>
    <property type="gene ID" value="Pan_g19189"/>
</dbReference>
<evidence type="ECO:0000256" key="2">
    <source>
        <dbReference type="SAM" id="MobiDB-lite"/>
    </source>
</evidence>
<keyword evidence="1" id="KW-0175">Coiled coil</keyword>
<reference evidence="3" key="1">
    <citation type="journal article" date="2013" name="Genetics">
        <title>The draft genome and transcriptome of Panagrellus redivivus are shaped by the harsh demands of a free-living lifestyle.</title>
        <authorList>
            <person name="Srinivasan J."/>
            <person name="Dillman A.R."/>
            <person name="Macchietto M.G."/>
            <person name="Heikkinen L."/>
            <person name="Lakso M."/>
            <person name="Fracchia K.M."/>
            <person name="Antoshechkin I."/>
            <person name="Mortazavi A."/>
            <person name="Wong G."/>
            <person name="Sternberg P.W."/>
        </authorList>
    </citation>
    <scope>NUCLEOTIDE SEQUENCE [LARGE SCALE GENOMIC DNA]</scope>
    <source>
        <strain evidence="3">MT8872</strain>
    </source>
</reference>
<sequence length="101" mass="12067">MEHLKLEEVTPDNDQPLTEEQTEIKRLIEENKELRQKVKQMEDYCEWLEHEYLTCIDEATKELQSIKNNLVLFEPDEDDFSEWNPNADSDIESVDHEDKSV</sequence>
<evidence type="ECO:0000256" key="1">
    <source>
        <dbReference type="SAM" id="Coils"/>
    </source>
</evidence>
<proteinExistence type="predicted"/>
<evidence type="ECO:0000313" key="4">
    <source>
        <dbReference type="WBParaSite" id="Pan_g19189.t1"/>
    </source>
</evidence>
<accession>A0A7E4VDJ2</accession>
<protein>
    <submittedName>
        <fullName evidence="4">EB1 C-terminal domain-containing protein</fullName>
    </submittedName>
</protein>
<reference evidence="4" key="2">
    <citation type="submission" date="2020-10" db="UniProtKB">
        <authorList>
            <consortium name="WormBaseParasite"/>
        </authorList>
    </citation>
    <scope>IDENTIFICATION</scope>
</reference>
<feature type="region of interest" description="Disordered" evidence="2">
    <location>
        <begin position="77"/>
        <end position="101"/>
    </location>
</feature>
<keyword evidence="3" id="KW-1185">Reference proteome</keyword>
<dbReference type="Proteomes" id="UP000492821">
    <property type="component" value="Unassembled WGS sequence"/>
</dbReference>
<name>A0A7E4VDJ2_PANRE</name>
<dbReference type="AlphaFoldDB" id="A0A7E4VDJ2"/>